<proteinExistence type="predicted"/>
<keyword evidence="3" id="KW-1185">Reference proteome</keyword>
<protein>
    <submittedName>
        <fullName evidence="2">Uncharacterized protein</fullName>
    </submittedName>
</protein>
<dbReference type="RefSeq" id="WP_211857870.1">
    <property type="nucleotide sequence ID" value="NZ_JAAGBB010000085.1"/>
</dbReference>
<evidence type="ECO:0000256" key="1">
    <source>
        <dbReference type="SAM" id="MobiDB-lite"/>
    </source>
</evidence>
<dbReference type="EMBL" id="JAAGBB010000085">
    <property type="protein sequence ID" value="MBR0669146.1"/>
    <property type="molecule type" value="Genomic_DNA"/>
</dbReference>
<accession>A0ABS5F9I0</accession>
<gene>
    <name evidence="2" type="ORF">GXW71_32650</name>
</gene>
<dbReference type="Proteomes" id="UP001196870">
    <property type="component" value="Unassembled WGS sequence"/>
</dbReference>
<evidence type="ECO:0000313" key="2">
    <source>
        <dbReference type="EMBL" id="MBR0669146.1"/>
    </source>
</evidence>
<name>A0ABS5F9I0_9PROT</name>
<reference evidence="3" key="1">
    <citation type="journal article" date="2021" name="Syst. Appl. Microbiol.">
        <title>Roseomonas hellenica sp. nov., isolated from roots of wild-growing Alkanna tinctoria.</title>
        <authorList>
            <person name="Rat A."/>
            <person name="Naranjo H.D."/>
            <person name="Lebbe L."/>
            <person name="Cnockaert M."/>
            <person name="Krigas N."/>
            <person name="Grigoriadou K."/>
            <person name="Maloupa E."/>
            <person name="Willems A."/>
        </authorList>
    </citation>
    <scope>NUCLEOTIDE SEQUENCE [LARGE SCALE GENOMIC DNA]</scope>
    <source>
        <strain evidence="3">LMG 31523</strain>
    </source>
</reference>
<comment type="caution">
    <text evidence="2">The sequence shown here is derived from an EMBL/GenBank/DDBJ whole genome shotgun (WGS) entry which is preliminary data.</text>
</comment>
<feature type="compositionally biased region" description="Low complexity" evidence="1">
    <location>
        <begin position="97"/>
        <end position="116"/>
    </location>
</feature>
<feature type="region of interest" description="Disordered" evidence="1">
    <location>
        <begin position="44"/>
        <end position="121"/>
    </location>
</feature>
<sequence length="266" mass="26277">MKRRGLLDAEPTGQVTAPRRTSVRGTPHHLAYITAEEAALLRARGGGLTRDGRPLRGPAGVPAFDNSGDGGDGADGGAGGSADGHGDSGAADGHGDSGAADGHGNSSGPDGTSDGNGDNGGYGLANYLGSLLPQGPDPRAAQREAWRSALTAPIDQTPRSFVAGGAMQGAAPQAPVASYNYGAFPTAPPVIGAMQPLPAAPAPGAPPASGGLPPVPNLGLPSYAPPGYGMQPTTLARLQQVGVMPRYGAAGLAGNPNFNALLGRMR</sequence>
<feature type="compositionally biased region" description="Gly residues" evidence="1">
    <location>
        <begin position="68"/>
        <end position="83"/>
    </location>
</feature>
<evidence type="ECO:0000313" key="3">
    <source>
        <dbReference type="Proteomes" id="UP001196870"/>
    </source>
</evidence>
<organism evidence="2 3">
    <name type="scientific">Plastoroseomonas hellenica</name>
    <dbReference type="NCBI Taxonomy" id="2687306"/>
    <lineage>
        <taxon>Bacteria</taxon>
        <taxon>Pseudomonadati</taxon>
        <taxon>Pseudomonadota</taxon>
        <taxon>Alphaproteobacteria</taxon>
        <taxon>Acetobacterales</taxon>
        <taxon>Acetobacteraceae</taxon>
        <taxon>Plastoroseomonas</taxon>
    </lineage>
</organism>
<feature type="region of interest" description="Disordered" evidence="1">
    <location>
        <begin position="1"/>
        <end position="29"/>
    </location>
</feature>